<evidence type="ECO:0000256" key="3">
    <source>
        <dbReference type="ARBA" id="ARBA00022729"/>
    </source>
</evidence>
<keyword evidence="2" id="KW-0964">Secreted</keyword>
<keyword evidence="4" id="KW-0960">Knottin</keyword>
<evidence type="ECO:0000259" key="7">
    <source>
        <dbReference type="Pfam" id="PF11703"/>
    </source>
</evidence>
<feature type="chain" id="PRO_5035932406" description="UPF0506 domain-containing protein" evidence="6">
    <location>
        <begin position="23"/>
        <end position="91"/>
    </location>
</feature>
<evidence type="ECO:0000256" key="4">
    <source>
        <dbReference type="ARBA" id="ARBA00022854"/>
    </source>
</evidence>
<evidence type="ECO:0000256" key="2">
    <source>
        <dbReference type="ARBA" id="ARBA00022525"/>
    </source>
</evidence>
<comment type="caution">
    <text evidence="8">The sequence shown here is derived from an EMBL/GenBank/DDBJ whole genome shotgun (WGS) entry which is preliminary data.</text>
</comment>
<protein>
    <recommendedName>
        <fullName evidence="7">UPF0506 domain-containing protein</fullName>
    </recommendedName>
</protein>
<feature type="signal peptide" evidence="6">
    <location>
        <begin position="1"/>
        <end position="22"/>
    </location>
</feature>
<evidence type="ECO:0000313" key="9">
    <source>
        <dbReference type="Proteomes" id="UP000822476"/>
    </source>
</evidence>
<evidence type="ECO:0000256" key="5">
    <source>
        <dbReference type="ARBA" id="ARBA00023157"/>
    </source>
</evidence>
<keyword evidence="3 6" id="KW-0732">Signal</keyword>
<name>A0A8S9YRD1_9TREM</name>
<evidence type="ECO:0000256" key="1">
    <source>
        <dbReference type="ARBA" id="ARBA00004613"/>
    </source>
</evidence>
<reference evidence="8" key="1">
    <citation type="submission" date="2019-07" db="EMBL/GenBank/DDBJ databases">
        <title>Annotation for the trematode Paragonimus miyazaki's.</title>
        <authorList>
            <person name="Choi Y.-J."/>
        </authorList>
    </citation>
    <scope>NUCLEOTIDE SEQUENCE</scope>
    <source>
        <strain evidence="8">Japan</strain>
    </source>
</reference>
<keyword evidence="5" id="KW-1015">Disulfide bond</keyword>
<dbReference type="Proteomes" id="UP000822476">
    <property type="component" value="Unassembled WGS sequence"/>
</dbReference>
<dbReference type="EMBL" id="JTDE01003825">
    <property type="protein sequence ID" value="KAF7255603.1"/>
    <property type="molecule type" value="Genomic_DNA"/>
</dbReference>
<dbReference type="Pfam" id="PF11703">
    <property type="entry name" value="UPF0506"/>
    <property type="match status" value="1"/>
</dbReference>
<dbReference type="InterPro" id="IPR021712">
    <property type="entry name" value="UPF0506"/>
</dbReference>
<keyword evidence="9" id="KW-1185">Reference proteome</keyword>
<gene>
    <name evidence="8" type="ORF">EG68_07739</name>
</gene>
<organism evidence="8 9">
    <name type="scientific">Paragonimus skrjabini miyazakii</name>
    <dbReference type="NCBI Taxonomy" id="59628"/>
    <lineage>
        <taxon>Eukaryota</taxon>
        <taxon>Metazoa</taxon>
        <taxon>Spiralia</taxon>
        <taxon>Lophotrochozoa</taxon>
        <taxon>Platyhelminthes</taxon>
        <taxon>Trematoda</taxon>
        <taxon>Digenea</taxon>
        <taxon>Plagiorchiida</taxon>
        <taxon>Troglotremata</taxon>
        <taxon>Troglotrematidae</taxon>
        <taxon>Paragonimus</taxon>
    </lineage>
</organism>
<dbReference type="GO" id="GO:0005576">
    <property type="term" value="C:extracellular region"/>
    <property type="evidence" value="ECO:0007669"/>
    <property type="project" value="UniProtKB-SubCell"/>
</dbReference>
<comment type="subcellular location">
    <subcellularLocation>
        <location evidence="1">Secreted</location>
    </subcellularLocation>
</comment>
<sequence>MALSRGYFLLFCCLFIVGPIGAFPSSTESNQTCIELGGCCRWLFWSQPCCGTTACQLITPFYGRCNKCTPRGKFCLRSSECCDGSCWYFRC</sequence>
<proteinExistence type="predicted"/>
<feature type="domain" description="UPF0506" evidence="7">
    <location>
        <begin position="33"/>
        <end position="91"/>
    </location>
</feature>
<evidence type="ECO:0000256" key="6">
    <source>
        <dbReference type="SAM" id="SignalP"/>
    </source>
</evidence>
<evidence type="ECO:0000313" key="8">
    <source>
        <dbReference type="EMBL" id="KAF7255603.1"/>
    </source>
</evidence>
<dbReference type="OrthoDB" id="6276447at2759"/>
<accession>A0A8S9YRD1</accession>
<dbReference type="AlphaFoldDB" id="A0A8S9YRD1"/>